<evidence type="ECO:0000313" key="2">
    <source>
        <dbReference type="EMBL" id="KAL2633722.1"/>
    </source>
</evidence>
<feature type="region of interest" description="Disordered" evidence="1">
    <location>
        <begin position="77"/>
        <end position="103"/>
    </location>
</feature>
<gene>
    <name evidence="2" type="ORF">R1flu_005201</name>
</gene>
<reference evidence="2 3" key="1">
    <citation type="submission" date="2024-09" db="EMBL/GenBank/DDBJ databases">
        <title>Chromosome-scale assembly of Riccia fluitans.</title>
        <authorList>
            <person name="Paukszto L."/>
            <person name="Sawicki J."/>
            <person name="Karawczyk K."/>
            <person name="Piernik-Szablinska J."/>
            <person name="Szczecinska M."/>
            <person name="Mazdziarz M."/>
        </authorList>
    </citation>
    <scope>NUCLEOTIDE SEQUENCE [LARGE SCALE GENOMIC DNA]</scope>
    <source>
        <strain evidence="2">Rf_01</strain>
        <tissue evidence="2">Aerial parts of the thallus</tissue>
    </source>
</reference>
<proteinExistence type="predicted"/>
<feature type="compositionally biased region" description="Polar residues" evidence="1">
    <location>
        <begin position="93"/>
        <end position="103"/>
    </location>
</feature>
<comment type="caution">
    <text evidence="2">The sequence shown here is derived from an EMBL/GenBank/DDBJ whole genome shotgun (WGS) entry which is preliminary data.</text>
</comment>
<sequence>MGATQQLTDQKEEVQKLTGWAKEVLESLTKLVEVQKDNKHQIAELLEEKARSAVQQVRRDAEASQWIVELQDAHEASENALREQKSKYEELPASSSAAQREAG</sequence>
<dbReference type="EMBL" id="JBHFFA010000003">
    <property type="protein sequence ID" value="KAL2633722.1"/>
    <property type="molecule type" value="Genomic_DNA"/>
</dbReference>
<evidence type="ECO:0000313" key="3">
    <source>
        <dbReference type="Proteomes" id="UP001605036"/>
    </source>
</evidence>
<protein>
    <submittedName>
        <fullName evidence="2">Uncharacterized protein</fullName>
    </submittedName>
</protein>
<accession>A0ABD1YSG7</accession>
<feature type="compositionally biased region" description="Basic and acidic residues" evidence="1">
    <location>
        <begin position="77"/>
        <end position="90"/>
    </location>
</feature>
<name>A0ABD1YSG7_9MARC</name>
<organism evidence="2 3">
    <name type="scientific">Riccia fluitans</name>
    <dbReference type="NCBI Taxonomy" id="41844"/>
    <lineage>
        <taxon>Eukaryota</taxon>
        <taxon>Viridiplantae</taxon>
        <taxon>Streptophyta</taxon>
        <taxon>Embryophyta</taxon>
        <taxon>Marchantiophyta</taxon>
        <taxon>Marchantiopsida</taxon>
        <taxon>Marchantiidae</taxon>
        <taxon>Marchantiales</taxon>
        <taxon>Ricciaceae</taxon>
        <taxon>Riccia</taxon>
    </lineage>
</organism>
<dbReference type="AlphaFoldDB" id="A0ABD1YSG7"/>
<dbReference type="Proteomes" id="UP001605036">
    <property type="component" value="Unassembled WGS sequence"/>
</dbReference>
<evidence type="ECO:0000256" key="1">
    <source>
        <dbReference type="SAM" id="MobiDB-lite"/>
    </source>
</evidence>
<keyword evidence="3" id="KW-1185">Reference proteome</keyword>